<evidence type="ECO:0000313" key="3">
    <source>
        <dbReference type="Proteomes" id="UP000326396"/>
    </source>
</evidence>
<accession>A0A5N6MU59</accession>
<comment type="caution">
    <text evidence="2">The sequence shown here is derived from an EMBL/GenBank/DDBJ whole genome shotgun (WGS) entry which is preliminary data.</text>
</comment>
<name>A0A5N6MU59_9ASTR</name>
<sequence length="137" mass="14807">MKRGRDCKKEAKNCIISSPSMALAKPKELHQTLPDSEGMDELLESMLSELNTTGSDLSSSAYFDIRESSSTTTMIDFSNNTEVDDRYDLRAIAGGAIFGSNNDECSNGIKRMKSATTESEVSGLVGKEKAGKKKGVI</sequence>
<dbReference type="OrthoDB" id="1741652at2759"/>
<dbReference type="AlphaFoldDB" id="A0A5N6MU59"/>
<gene>
    <name evidence="2" type="ORF">E3N88_26570</name>
</gene>
<evidence type="ECO:0000313" key="2">
    <source>
        <dbReference type="EMBL" id="KAD4177979.1"/>
    </source>
</evidence>
<evidence type="ECO:0000256" key="1">
    <source>
        <dbReference type="SAM" id="MobiDB-lite"/>
    </source>
</evidence>
<feature type="region of interest" description="Disordered" evidence="1">
    <location>
        <begin position="116"/>
        <end position="137"/>
    </location>
</feature>
<dbReference type="Proteomes" id="UP000326396">
    <property type="component" value="Linkage Group LG4"/>
</dbReference>
<organism evidence="2 3">
    <name type="scientific">Mikania micrantha</name>
    <name type="common">bitter vine</name>
    <dbReference type="NCBI Taxonomy" id="192012"/>
    <lineage>
        <taxon>Eukaryota</taxon>
        <taxon>Viridiplantae</taxon>
        <taxon>Streptophyta</taxon>
        <taxon>Embryophyta</taxon>
        <taxon>Tracheophyta</taxon>
        <taxon>Spermatophyta</taxon>
        <taxon>Magnoliopsida</taxon>
        <taxon>eudicotyledons</taxon>
        <taxon>Gunneridae</taxon>
        <taxon>Pentapetalae</taxon>
        <taxon>asterids</taxon>
        <taxon>campanulids</taxon>
        <taxon>Asterales</taxon>
        <taxon>Asteraceae</taxon>
        <taxon>Asteroideae</taxon>
        <taxon>Heliantheae alliance</taxon>
        <taxon>Eupatorieae</taxon>
        <taxon>Mikania</taxon>
    </lineage>
</organism>
<dbReference type="EMBL" id="SZYD01000014">
    <property type="protein sequence ID" value="KAD4177979.1"/>
    <property type="molecule type" value="Genomic_DNA"/>
</dbReference>
<proteinExistence type="predicted"/>
<reference evidence="2 3" key="1">
    <citation type="submission" date="2019-05" db="EMBL/GenBank/DDBJ databases">
        <title>Mikania micrantha, genome provides insights into the molecular mechanism of rapid growth.</title>
        <authorList>
            <person name="Liu B."/>
        </authorList>
    </citation>
    <scope>NUCLEOTIDE SEQUENCE [LARGE SCALE GENOMIC DNA]</scope>
    <source>
        <strain evidence="2">NLD-2019</strain>
        <tissue evidence="2">Leaf</tissue>
    </source>
</reference>
<keyword evidence="3" id="KW-1185">Reference proteome</keyword>
<protein>
    <submittedName>
        <fullName evidence="2">Uncharacterized protein</fullName>
    </submittedName>
</protein>